<dbReference type="OrthoDB" id="9807558at2"/>
<dbReference type="Pfam" id="PF09339">
    <property type="entry name" value="HTH_IclR"/>
    <property type="match status" value="1"/>
</dbReference>
<dbReference type="SUPFAM" id="SSF55781">
    <property type="entry name" value="GAF domain-like"/>
    <property type="match status" value="1"/>
</dbReference>
<dbReference type="Gene3D" id="1.10.10.10">
    <property type="entry name" value="Winged helix-like DNA-binding domain superfamily/Winged helix DNA-binding domain"/>
    <property type="match status" value="1"/>
</dbReference>
<keyword evidence="2" id="KW-0238">DNA-binding</keyword>
<dbReference type="GO" id="GO:0003677">
    <property type="term" value="F:DNA binding"/>
    <property type="evidence" value="ECO:0007669"/>
    <property type="project" value="UniProtKB-KW"/>
</dbReference>
<dbReference type="InterPro" id="IPR014757">
    <property type="entry name" value="Tscrpt_reg_IclR_C"/>
</dbReference>
<dbReference type="InterPro" id="IPR005471">
    <property type="entry name" value="Tscrpt_reg_IclR_N"/>
</dbReference>
<accession>A0A1G8QST9</accession>
<name>A0A1G8QST9_9RHOB</name>
<keyword evidence="7" id="KW-1185">Reference proteome</keyword>
<evidence type="ECO:0000256" key="2">
    <source>
        <dbReference type="ARBA" id="ARBA00023125"/>
    </source>
</evidence>
<evidence type="ECO:0000259" key="4">
    <source>
        <dbReference type="PROSITE" id="PS51077"/>
    </source>
</evidence>
<feature type="domain" description="HTH iclR-type" evidence="4">
    <location>
        <begin position="9"/>
        <end position="72"/>
    </location>
</feature>
<dbReference type="SUPFAM" id="SSF46785">
    <property type="entry name" value="Winged helix' DNA-binding domain"/>
    <property type="match status" value="1"/>
</dbReference>
<dbReference type="InterPro" id="IPR036388">
    <property type="entry name" value="WH-like_DNA-bd_sf"/>
</dbReference>
<dbReference type="Proteomes" id="UP000199093">
    <property type="component" value="Unassembled WGS sequence"/>
</dbReference>
<evidence type="ECO:0000259" key="5">
    <source>
        <dbReference type="PROSITE" id="PS51078"/>
    </source>
</evidence>
<evidence type="ECO:0000256" key="1">
    <source>
        <dbReference type="ARBA" id="ARBA00023015"/>
    </source>
</evidence>
<dbReference type="PANTHER" id="PTHR30136">
    <property type="entry name" value="HELIX-TURN-HELIX TRANSCRIPTIONAL REGULATOR, ICLR FAMILY"/>
    <property type="match status" value="1"/>
</dbReference>
<dbReference type="PROSITE" id="PS51078">
    <property type="entry name" value="ICLR_ED"/>
    <property type="match status" value="1"/>
</dbReference>
<dbReference type="STRING" id="555512.SAMN04487993_101740"/>
<evidence type="ECO:0000313" key="7">
    <source>
        <dbReference type="Proteomes" id="UP000199093"/>
    </source>
</evidence>
<dbReference type="InterPro" id="IPR029016">
    <property type="entry name" value="GAF-like_dom_sf"/>
</dbReference>
<reference evidence="6 7" key="1">
    <citation type="submission" date="2016-10" db="EMBL/GenBank/DDBJ databases">
        <authorList>
            <person name="de Groot N.N."/>
        </authorList>
    </citation>
    <scope>NUCLEOTIDE SEQUENCE [LARGE SCALE GENOMIC DNA]</scope>
    <source>
        <strain evidence="6 7">DSM 26424</strain>
    </source>
</reference>
<dbReference type="EMBL" id="FNEJ01000017">
    <property type="protein sequence ID" value="SDJ07766.1"/>
    <property type="molecule type" value="Genomic_DNA"/>
</dbReference>
<organism evidence="6 7">
    <name type="scientific">Salipiger marinus</name>
    <dbReference type="NCBI Taxonomy" id="555512"/>
    <lineage>
        <taxon>Bacteria</taxon>
        <taxon>Pseudomonadati</taxon>
        <taxon>Pseudomonadota</taxon>
        <taxon>Alphaproteobacteria</taxon>
        <taxon>Rhodobacterales</taxon>
        <taxon>Roseobacteraceae</taxon>
        <taxon>Salipiger</taxon>
    </lineage>
</organism>
<dbReference type="InterPro" id="IPR036390">
    <property type="entry name" value="WH_DNA-bd_sf"/>
</dbReference>
<gene>
    <name evidence="6" type="ORF">SAMN04487993_101740</name>
</gene>
<dbReference type="RefSeq" id="WP_089849552.1">
    <property type="nucleotide sequence ID" value="NZ_FNEJ01000017.1"/>
</dbReference>
<dbReference type="Pfam" id="PF01614">
    <property type="entry name" value="IclR_C"/>
    <property type="match status" value="1"/>
</dbReference>
<dbReference type="InterPro" id="IPR050707">
    <property type="entry name" value="HTH_MetabolicPath_Reg"/>
</dbReference>
<keyword evidence="1" id="KW-0805">Transcription regulation</keyword>
<dbReference type="PROSITE" id="PS51077">
    <property type="entry name" value="HTH_ICLR"/>
    <property type="match status" value="1"/>
</dbReference>
<dbReference type="GO" id="GO:0045892">
    <property type="term" value="P:negative regulation of DNA-templated transcription"/>
    <property type="evidence" value="ECO:0007669"/>
    <property type="project" value="TreeGrafter"/>
</dbReference>
<sequence length="253" mass="27055">MTEQDKTAAPAIDASVAILEVLSAASWPLQLSEICDRTGLAQASAHRIVNAMLHHRLIALAPGRRKTYVLGSRLFQLSSAIYARQPFVPHFYPIAEILKNEIHRSIFLSLPVGNQVVILARLDAPASQTFSAYVGRTMPMHLSASGKAILAARPLEDQLSYLRDEGLAAPGVAAELPALASDLQRSARLGYAISLNEIQQDVGCVAAPVVNGRGEPVAAISACFTGEALTVQSARVYSKNVVQAARQLSSHIL</sequence>
<dbReference type="AlphaFoldDB" id="A0A1G8QST9"/>
<proteinExistence type="predicted"/>
<evidence type="ECO:0000256" key="3">
    <source>
        <dbReference type="ARBA" id="ARBA00023163"/>
    </source>
</evidence>
<evidence type="ECO:0000313" key="6">
    <source>
        <dbReference type="EMBL" id="SDJ07766.1"/>
    </source>
</evidence>
<dbReference type="SMART" id="SM00346">
    <property type="entry name" value="HTH_ICLR"/>
    <property type="match status" value="1"/>
</dbReference>
<dbReference type="GO" id="GO:0003700">
    <property type="term" value="F:DNA-binding transcription factor activity"/>
    <property type="evidence" value="ECO:0007669"/>
    <property type="project" value="TreeGrafter"/>
</dbReference>
<feature type="domain" description="IclR-ED" evidence="5">
    <location>
        <begin position="73"/>
        <end position="253"/>
    </location>
</feature>
<keyword evidence="3" id="KW-0804">Transcription</keyword>
<dbReference type="PANTHER" id="PTHR30136:SF35">
    <property type="entry name" value="HTH-TYPE TRANSCRIPTIONAL REGULATOR RV1719"/>
    <property type="match status" value="1"/>
</dbReference>
<dbReference type="Gene3D" id="3.30.450.40">
    <property type="match status" value="1"/>
</dbReference>
<protein>
    <submittedName>
        <fullName evidence="6">Transcriptional regulator, IclR family</fullName>
    </submittedName>
</protein>